<evidence type="ECO:0000313" key="2">
    <source>
        <dbReference type="Proteomes" id="UP001271249"/>
    </source>
</evidence>
<gene>
    <name evidence="1" type="ORF">RFN29_30520</name>
</gene>
<dbReference type="RefSeq" id="WP_320229589.1">
    <property type="nucleotide sequence ID" value="NZ_JAVIJC010000046.1"/>
</dbReference>
<dbReference type="EMBL" id="JAVIJC010000046">
    <property type="protein sequence ID" value="MDX8495882.1"/>
    <property type="molecule type" value="Genomic_DNA"/>
</dbReference>
<name>A0ABU4Z9E7_9HYPH</name>
<sequence length="88" mass="8731">MATQILATGSTQADSADVTVAAGAPITVGLKGVTDQNAIVLISLKDDAAAYNQTGGRLTSGEPVLMISAPGTYRFSRVAGAACGVFSA</sequence>
<protein>
    <submittedName>
        <fullName evidence="1">Uncharacterized protein</fullName>
    </submittedName>
</protein>
<reference evidence="1 2" key="1">
    <citation type="submission" date="2023-08" db="EMBL/GenBank/DDBJ databases">
        <title>Implementing the SeqCode for naming new Mesorhizobium species isolated from Vachellia karroo root nodules.</title>
        <authorList>
            <person name="Van Lill M."/>
        </authorList>
    </citation>
    <scope>NUCLEOTIDE SEQUENCE [LARGE SCALE GENOMIC DNA]</scope>
    <source>
        <strain evidence="1 2">VK22B</strain>
    </source>
</reference>
<evidence type="ECO:0000313" key="1">
    <source>
        <dbReference type="EMBL" id="MDX8495882.1"/>
    </source>
</evidence>
<comment type="caution">
    <text evidence="1">The sequence shown here is derived from an EMBL/GenBank/DDBJ whole genome shotgun (WGS) entry which is preliminary data.</text>
</comment>
<organism evidence="1 2">
    <name type="scientific">Mesorhizobium captivum</name>
    <dbReference type="NCBI Taxonomy" id="3072319"/>
    <lineage>
        <taxon>Bacteria</taxon>
        <taxon>Pseudomonadati</taxon>
        <taxon>Pseudomonadota</taxon>
        <taxon>Alphaproteobacteria</taxon>
        <taxon>Hyphomicrobiales</taxon>
        <taxon>Phyllobacteriaceae</taxon>
        <taxon>Mesorhizobium</taxon>
    </lineage>
</organism>
<dbReference type="Proteomes" id="UP001271249">
    <property type="component" value="Unassembled WGS sequence"/>
</dbReference>
<accession>A0ABU4Z9E7</accession>
<proteinExistence type="predicted"/>
<keyword evidence="2" id="KW-1185">Reference proteome</keyword>